<dbReference type="PANTHER" id="PTHR45663:SF11">
    <property type="entry name" value="GEO12009P1"/>
    <property type="match status" value="1"/>
</dbReference>
<organism evidence="11 12">
    <name type="scientific">Candidatus Blackburnbacteria bacterium RIFCSPHIGHO2_01_FULL_43_15b</name>
    <dbReference type="NCBI Taxonomy" id="1797513"/>
    <lineage>
        <taxon>Bacteria</taxon>
        <taxon>Candidatus Blackburniibacteriota</taxon>
    </lineage>
</organism>
<evidence type="ECO:0000256" key="9">
    <source>
        <dbReference type="PIRSR" id="PIRSR000077-4"/>
    </source>
</evidence>
<evidence type="ECO:0000256" key="7">
    <source>
        <dbReference type="PIRNR" id="PIRNR000077"/>
    </source>
</evidence>
<feature type="active site" description="Nucleophile" evidence="8">
    <location>
        <position position="34"/>
    </location>
</feature>
<evidence type="ECO:0000313" key="12">
    <source>
        <dbReference type="Proteomes" id="UP000177967"/>
    </source>
</evidence>
<keyword evidence="5 9" id="KW-0676">Redox-active center</keyword>
<dbReference type="PRINTS" id="PR00421">
    <property type="entry name" value="THIOREDOXIN"/>
</dbReference>
<accession>A0A1G1V0B0</accession>
<evidence type="ECO:0000256" key="2">
    <source>
        <dbReference type="ARBA" id="ARBA00022448"/>
    </source>
</evidence>
<sequence>MTVIEITDSEFDQKVLKSERAVLVDFCATWCGPCKMAAPILDKLAEEYKSKVELVKIDVDKNPDATQKLGVMSIPTTILFKGGAEIGRQIGFGGKQKFAELIQKA</sequence>
<reference evidence="11 12" key="1">
    <citation type="journal article" date="2016" name="Nat. Commun.">
        <title>Thousands of microbial genomes shed light on interconnected biogeochemical processes in an aquifer system.</title>
        <authorList>
            <person name="Anantharaman K."/>
            <person name="Brown C.T."/>
            <person name="Hug L.A."/>
            <person name="Sharon I."/>
            <person name="Castelle C.J."/>
            <person name="Probst A.J."/>
            <person name="Thomas B.C."/>
            <person name="Singh A."/>
            <person name="Wilkins M.J."/>
            <person name="Karaoz U."/>
            <person name="Brodie E.L."/>
            <person name="Williams K.H."/>
            <person name="Hubbard S.S."/>
            <person name="Banfield J.F."/>
        </authorList>
    </citation>
    <scope>NUCLEOTIDE SEQUENCE [LARGE SCALE GENOMIC DNA]</scope>
</reference>
<feature type="site" description="Contributes to redox potential value" evidence="8">
    <location>
        <position position="33"/>
    </location>
</feature>
<evidence type="ECO:0000256" key="8">
    <source>
        <dbReference type="PIRSR" id="PIRSR000077-1"/>
    </source>
</evidence>
<evidence type="ECO:0000313" key="11">
    <source>
        <dbReference type="EMBL" id="OGY08806.1"/>
    </source>
</evidence>
<dbReference type="InterPro" id="IPR013766">
    <property type="entry name" value="Thioredoxin_domain"/>
</dbReference>
<keyword evidence="2" id="KW-0813">Transport</keyword>
<dbReference type="STRING" id="1797513.A2782_02230"/>
<evidence type="ECO:0000256" key="4">
    <source>
        <dbReference type="ARBA" id="ARBA00023157"/>
    </source>
</evidence>
<dbReference type="GO" id="GO:0015035">
    <property type="term" value="F:protein-disulfide reductase activity"/>
    <property type="evidence" value="ECO:0007669"/>
    <property type="project" value="UniProtKB-UniRule"/>
</dbReference>
<dbReference type="InterPro" id="IPR005746">
    <property type="entry name" value="Thioredoxin"/>
</dbReference>
<feature type="active site" description="Nucleophile" evidence="8">
    <location>
        <position position="31"/>
    </location>
</feature>
<dbReference type="PANTHER" id="PTHR45663">
    <property type="entry name" value="GEO12009P1"/>
    <property type="match status" value="1"/>
</dbReference>
<evidence type="ECO:0000259" key="10">
    <source>
        <dbReference type="PROSITE" id="PS51352"/>
    </source>
</evidence>
<proteinExistence type="inferred from homology"/>
<comment type="similarity">
    <text evidence="1 7">Belongs to the thioredoxin family.</text>
</comment>
<evidence type="ECO:0000256" key="6">
    <source>
        <dbReference type="NCBIfam" id="TIGR01068"/>
    </source>
</evidence>
<dbReference type="Proteomes" id="UP000177967">
    <property type="component" value="Unassembled WGS sequence"/>
</dbReference>
<dbReference type="GO" id="GO:0005737">
    <property type="term" value="C:cytoplasm"/>
    <property type="evidence" value="ECO:0007669"/>
    <property type="project" value="TreeGrafter"/>
</dbReference>
<dbReference type="AlphaFoldDB" id="A0A1G1V0B0"/>
<feature type="disulfide bond" description="Redox-active" evidence="9">
    <location>
        <begin position="31"/>
        <end position="34"/>
    </location>
</feature>
<evidence type="ECO:0000256" key="5">
    <source>
        <dbReference type="ARBA" id="ARBA00023284"/>
    </source>
</evidence>
<dbReference type="FunFam" id="3.40.30.10:FF:000001">
    <property type="entry name" value="Thioredoxin"/>
    <property type="match status" value="1"/>
</dbReference>
<gene>
    <name evidence="11" type="ORF">A2782_02230</name>
</gene>
<feature type="site" description="Deprotonates C-terminal active site Cys" evidence="8">
    <location>
        <position position="25"/>
    </location>
</feature>
<feature type="site" description="Contributes to redox potential value" evidence="8">
    <location>
        <position position="32"/>
    </location>
</feature>
<dbReference type="EMBL" id="MHBW01000020">
    <property type="protein sequence ID" value="OGY08806.1"/>
    <property type="molecule type" value="Genomic_DNA"/>
</dbReference>
<dbReference type="SUPFAM" id="SSF52833">
    <property type="entry name" value="Thioredoxin-like"/>
    <property type="match status" value="1"/>
</dbReference>
<dbReference type="Pfam" id="PF00085">
    <property type="entry name" value="Thioredoxin"/>
    <property type="match status" value="1"/>
</dbReference>
<dbReference type="PROSITE" id="PS51352">
    <property type="entry name" value="THIOREDOXIN_2"/>
    <property type="match status" value="1"/>
</dbReference>
<dbReference type="NCBIfam" id="TIGR01068">
    <property type="entry name" value="thioredoxin"/>
    <property type="match status" value="1"/>
</dbReference>
<keyword evidence="3" id="KW-0249">Electron transport</keyword>
<dbReference type="InterPro" id="IPR036249">
    <property type="entry name" value="Thioredoxin-like_sf"/>
</dbReference>
<dbReference type="Gene3D" id="3.40.30.10">
    <property type="entry name" value="Glutaredoxin"/>
    <property type="match status" value="1"/>
</dbReference>
<dbReference type="PIRSF" id="PIRSF000077">
    <property type="entry name" value="Thioredoxin"/>
    <property type="match status" value="1"/>
</dbReference>
<feature type="domain" description="Thioredoxin" evidence="10">
    <location>
        <begin position="1"/>
        <end position="105"/>
    </location>
</feature>
<protein>
    <recommendedName>
        <fullName evidence="6 7">Thioredoxin</fullName>
    </recommendedName>
</protein>
<name>A0A1G1V0B0_9BACT</name>
<evidence type="ECO:0000256" key="1">
    <source>
        <dbReference type="ARBA" id="ARBA00008987"/>
    </source>
</evidence>
<evidence type="ECO:0000256" key="3">
    <source>
        <dbReference type="ARBA" id="ARBA00022982"/>
    </source>
</evidence>
<keyword evidence="4 9" id="KW-1015">Disulfide bond</keyword>
<dbReference type="CDD" id="cd02947">
    <property type="entry name" value="TRX_family"/>
    <property type="match status" value="1"/>
</dbReference>
<comment type="caution">
    <text evidence="11">The sequence shown here is derived from an EMBL/GenBank/DDBJ whole genome shotgun (WGS) entry which is preliminary data.</text>
</comment>